<dbReference type="Proteomes" id="UP001163821">
    <property type="component" value="Unassembled WGS sequence"/>
</dbReference>
<evidence type="ECO:0000313" key="2">
    <source>
        <dbReference type="EMBL" id="MCW0484979.1"/>
    </source>
</evidence>
<protein>
    <submittedName>
        <fullName evidence="2">Uncharacterized protein</fullName>
    </submittedName>
</protein>
<organism evidence="2 3">
    <name type="scientific">Gaoshiqia sediminis</name>
    <dbReference type="NCBI Taxonomy" id="2986998"/>
    <lineage>
        <taxon>Bacteria</taxon>
        <taxon>Pseudomonadati</taxon>
        <taxon>Bacteroidota</taxon>
        <taxon>Bacteroidia</taxon>
        <taxon>Marinilabiliales</taxon>
        <taxon>Prolixibacteraceae</taxon>
        <taxon>Gaoshiqia</taxon>
    </lineage>
</organism>
<evidence type="ECO:0000256" key="1">
    <source>
        <dbReference type="SAM" id="SignalP"/>
    </source>
</evidence>
<evidence type="ECO:0000313" key="3">
    <source>
        <dbReference type="Proteomes" id="UP001163821"/>
    </source>
</evidence>
<feature type="chain" id="PRO_5041444154" evidence="1">
    <location>
        <begin position="27"/>
        <end position="221"/>
    </location>
</feature>
<gene>
    <name evidence="2" type="ORF">N2K84_19755</name>
</gene>
<keyword evidence="3" id="KW-1185">Reference proteome</keyword>
<name>A0AA41Y7S9_9BACT</name>
<sequence>MIRLVHILRLALVLIPAMLTVATATAQETRVYIGMTTPLSVEQMPGDSYTWEIYNDPSVDFAVVSGTAVDEGQAMFPSGNTGATVQVTWLEAGIYFYKVTAVDAANCTNNLKIGMIEIFESLPTAVITAPEICIGDPVDLAVELTGNGPWTFTLTDGTDTWVHNTDDPNYVITLDPAPKVPTTYWITEIKDLYGTNSDPQSEVTVIVHPKPKSSRIRVVDN</sequence>
<keyword evidence="1" id="KW-0732">Signal</keyword>
<dbReference type="EMBL" id="JAPAAF010000070">
    <property type="protein sequence ID" value="MCW0484979.1"/>
    <property type="molecule type" value="Genomic_DNA"/>
</dbReference>
<dbReference type="AlphaFoldDB" id="A0AA41Y7S9"/>
<proteinExistence type="predicted"/>
<feature type="signal peptide" evidence="1">
    <location>
        <begin position="1"/>
        <end position="26"/>
    </location>
</feature>
<accession>A0AA41Y7S9</accession>
<comment type="caution">
    <text evidence="2">The sequence shown here is derived from an EMBL/GenBank/DDBJ whole genome shotgun (WGS) entry which is preliminary data.</text>
</comment>
<dbReference type="RefSeq" id="WP_282593564.1">
    <property type="nucleotide sequence ID" value="NZ_JAPAAF010000070.1"/>
</dbReference>
<reference evidence="2" key="1">
    <citation type="submission" date="2022-10" db="EMBL/GenBank/DDBJ databases">
        <title>Gaoshiqiia sediminis gen. nov., sp. nov., isolated from coastal sediment.</title>
        <authorList>
            <person name="Yu W.X."/>
            <person name="Mu D.S."/>
            <person name="Du J.Z."/>
            <person name="Liang Y.Q."/>
        </authorList>
    </citation>
    <scope>NUCLEOTIDE SEQUENCE</scope>
    <source>
        <strain evidence="2">A06</strain>
    </source>
</reference>